<feature type="compositionally biased region" description="Polar residues" evidence="1">
    <location>
        <begin position="71"/>
        <end position="82"/>
    </location>
</feature>
<comment type="caution">
    <text evidence="2">The sequence shown here is derived from an EMBL/GenBank/DDBJ whole genome shotgun (WGS) entry which is preliminary data.</text>
</comment>
<proteinExistence type="predicted"/>
<feature type="region of interest" description="Disordered" evidence="1">
    <location>
        <begin position="56"/>
        <end position="198"/>
    </location>
</feature>
<organism evidence="2 3">
    <name type="scientific">Cerrena zonata</name>
    <dbReference type="NCBI Taxonomy" id="2478898"/>
    <lineage>
        <taxon>Eukaryota</taxon>
        <taxon>Fungi</taxon>
        <taxon>Dikarya</taxon>
        <taxon>Basidiomycota</taxon>
        <taxon>Agaricomycotina</taxon>
        <taxon>Agaricomycetes</taxon>
        <taxon>Polyporales</taxon>
        <taxon>Cerrenaceae</taxon>
        <taxon>Cerrena</taxon>
    </lineage>
</organism>
<keyword evidence="3" id="KW-1185">Reference proteome</keyword>
<reference evidence="2 3" key="1">
    <citation type="submission" date="2022-09" db="EMBL/GenBank/DDBJ databases">
        <authorList>
            <person name="Palmer J.M."/>
        </authorList>
    </citation>
    <scope>NUCLEOTIDE SEQUENCE [LARGE SCALE GENOMIC DNA]</scope>
    <source>
        <strain evidence="2 3">DSM 7382</strain>
    </source>
</reference>
<dbReference type="AlphaFoldDB" id="A0AAW0FYQ9"/>
<protein>
    <submittedName>
        <fullName evidence="2">Uncharacterized protein</fullName>
    </submittedName>
</protein>
<evidence type="ECO:0000256" key="1">
    <source>
        <dbReference type="SAM" id="MobiDB-lite"/>
    </source>
</evidence>
<evidence type="ECO:0000313" key="2">
    <source>
        <dbReference type="EMBL" id="KAK7683975.1"/>
    </source>
</evidence>
<accession>A0AAW0FYQ9</accession>
<gene>
    <name evidence="2" type="ORF">QCA50_012951</name>
</gene>
<feature type="compositionally biased region" description="Basic and acidic residues" evidence="1">
    <location>
        <begin position="95"/>
        <end position="116"/>
    </location>
</feature>
<feature type="compositionally biased region" description="Basic and acidic residues" evidence="1">
    <location>
        <begin position="128"/>
        <end position="147"/>
    </location>
</feature>
<dbReference type="Proteomes" id="UP001385951">
    <property type="component" value="Unassembled WGS sequence"/>
</dbReference>
<dbReference type="EMBL" id="JASBNA010000028">
    <property type="protein sequence ID" value="KAK7683975.1"/>
    <property type="molecule type" value="Genomic_DNA"/>
</dbReference>
<feature type="compositionally biased region" description="Polar residues" evidence="1">
    <location>
        <begin position="167"/>
        <end position="184"/>
    </location>
</feature>
<name>A0AAW0FYQ9_9APHY</name>
<feature type="compositionally biased region" description="Basic and acidic residues" evidence="1">
    <location>
        <begin position="56"/>
        <end position="70"/>
    </location>
</feature>
<sequence length="198" mass="22439">MFMKAEKLYSPYAQSAPTTEENSFFHQIILDEFKTVITAVRISDEKKKKKIKEILEEKARRDREKAKENNQIEFGFSFNNARNIDEDSDSDEDEEAKRRALSELKFNDEEHNKPSEPEPTNSAVEVASDAKPKEEEHVQKEVLEDKIGINNVGIPQVIDGQGEPTETLASTDQPLSNEPNTEPTESIEGAPAGRLFCR</sequence>
<evidence type="ECO:0000313" key="3">
    <source>
        <dbReference type="Proteomes" id="UP001385951"/>
    </source>
</evidence>